<dbReference type="EMBL" id="CP050898">
    <property type="protein sequence ID" value="QIX21680.1"/>
    <property type="molecule type" value="Genomic_DNA"/>
</dbReference>
<dbReference type="RefSeq" id="WP_037090200.1">
    <property type="nucleotide sequence ID" value="NZ_CP039894.1"/>
</dbReference>
<gene>
    <name evidence="1" type="ORF">FOB41_11265</name>
</gene>
<dbReference type="AlphaFoldDB" id="A0A1L9CCG0"/>
<name>A0A1L9CCG0_9HYPH</name>
<accession>A0A1L9CCG0</accession>
<dbReference type="Proteomes" id="UP000500870">
    <property type="component" value="Chromosome 1"/>
</dbReference>
<reference evidence="1 2" key="1">
    <citation type="submission" date="2020-04" db="EMBL/GenBank/DDBJ databases">
        <title>FDA dAtabase for Regulatory Grade micrObial Sequences (FDA-ARGOS): Supporting development and validation of Infectious Disease Dx tests.</title>
        <authorList>
            <person name="Sciortino C."/>
            <person name="Tallon L."/>
            <person name="Sadzewicz L."/>
            <person name="Vavikolanu K."/>
            <person name="Mehta A."/>
            <person name="Aluvathingal J."/>
            <person name="Nadendla S."/>
            <person name="Nandy P."/>
            <person name="Geyer C."/>
            <person name="Yan Y."/>
            <person name="Sichtig H."/>
        </authorList>
    </citation>
    <scope>NUCLEOTIDE SEQUENCE [LARGE SCALE GENOMIC DNA]</scope>
    <source>
        <strain evidence="1 2">FDAARGOS_633</strain>
    </source>
</reference>
<sequence length="141" mass="15682">MEIYSLRASNNFLFRDNSRNARSVGIADFGKAGKSDAASGFEETVRGIDFTRISPRDLREIARDYYHAGKISQDTLFELSSELPAQTLSASGEVIDIADVTEDTEFDFLTYFSDRAEIARSIGTADEVEKMQDVLSFFALA</sequence>
<organism evidence="1 2">
    <name type="scientific">Agrobacterium pusense</name>
    <dbReference type="NCBI Taxonomy" id="648995"/>
    <lineage>
        <taxon>Bacteria</taxon>
        <taxon>Pseudomonadati</taxon>
        <taxon>Pseudomonadota</taxon>
        <taxon>Alphaproteobacteria</taxon>
        <taxon>Hyphomicrobiales</taxon>
        <taxon>Rhizobiaceae</taxon>
        <taxon>Rhizobium/Agrobacterium group</taxon>
        <taxon>Agrobacterium</taxon>
    </lineage>
</organism>
<evidence type="ECO:0000313" key="2">
    <source>
        <dbReference type="Proteomes" id="UP000500870"/>
    </source>
</evidence>
<protein>
    <submittedName>
        <fullName evidence="1">Uncharacterized protein</fullName>
    </submittedName>
</protein>
<dbReference type="GeneID" id="61455915"/>
<evidence type="ECO:0000313" key="1">
    <source>
        <dbReference type="EMBL" id="QIX21680.1"/>
    </source>
</evidence>
<proteinExistence type="predicted"/>